<dbReference type="Proteomes" id="UP000308197">
    <property type="component" value="Unassembled WGS sequence"/>
</dbReference>
<dbReference type="AlphaFoldDB" id="A0A5C3NXC6"/>
<proteinExistence type="predicted"/>
<dbReference type="GO" id="GO:0008270">
    <property type="term" value="F:zinc ion binding"/>
    <property type="evidence" value="ECO:0007669"/>
    <property type="project" value="UniProtKB-KW"/>
</dbReference>
<feature type="non-terminal residue" evidence="7">
    <location>
        <position position="1"/>
    </location>
</feature>
<evidence type="ECO:0000256" key="2">
    <source>
        <dbReference type="ARBA" id="ARBA00022723"/>
    </source>
</evidence>
<dbReference type="InParanoid" id="A0A5C3NXC6"/>
<dbReference type="InterPro" id="IPR052035">
    <property type="entry name" value="ZnF_BED_domain_contain"/>
</dbReference>
<evidence type="ECO:0000259" key="6">
    <source>
        <dbReference type="Pfam" id="PF05699"/>
    </source>
</evidence>
<dbReference type="GO" id="GO:0005634">
    <property type="term" value="C:nucleus"/>
    <property type="evidence" value="ECO:0007669"/>
    <property type="project" value="UniProtKB-SubCell"/>
</dbReference>
<dbReference type="EMBL" id="ML211522">
    <property type="protein sequence ID" value="TFK82096.1"/>
    <property type="molecule type" value="Genomic_DNA"/>
</dbReference>
<dbReference type="PANTHER" id="PTHR46481:SF10">
    <property type="entry name" value="ZINC FINGER BED DOMAIN-CONTAINING PROTEIN 39"/>
    <property type="match status" value="1"/>
</dbReference>
<gene>
    <name evidence="7" type="ORF">K466DRAFT_454575</name>
</gene>
<keyword evidence="5" id="KW-0539">Nucleus</keyword>
<keyword evidence="3" id="KW-0863">Zinc-finger</keyword>
<dbReference type="InterPro" id="IPR008906">
    <property type="entry name" value="HATC_C_dom"/>
</dbReference>
<dbReference type="Pfam" id="PF05699">
    <property type="entry name" value="Dimer_Tnp_hAT"/>
    <property type="match status" value="1"/>
</dbReference>
<keyword evidence="8" id="KW-1185">Reference proteome</keyword>
<protein>
    <recommendedName>
        <fullName evidence="6">HAT C-terminal dimerisation domain-containing protein</fullName>
    </recommendedName>
</protein>
<feature type="domain" description="HAT C-terminal dimerisation" evidence="6">
    <location>
        <begin position="3"/>
        <end position="84"/>
    </location>
</feature>
<keyword evidence="2" id="KW-0479">Metal-binding</keyword>
<organism evidence="7 8">
    <name type="scientific">Polyporus arcularius HHB13444</name>
    <dbReference type="NCBI Taxonomy" id="1314778"/>
    <lineage>
        <taxon>Eukaryota</taxon>
        <taxon>Fungi</taxon>
        <taxon>Dikarya</taxon>
        <taxon>Basidiomycota</taxon>
        <taxon>Agaricomycotina</taxon>
        <taxon>Agaricomycetes</taxon>
        <taxon>Polyporales</taxon>
        <taxon>Polyporaceae</taxon>
        <taxon>Polyporus</taxon>
    </lineage>
</organism>
<dbReference type="SUPFAM" id="SSF53098">
    <property type="entry name" value="Ribonuclease H-like"/>
    <property type="match status" value="1"/>
</dbReference>
<evidence type="ECO:0000256" key="4">
    <source>
        <dbReference type="ARBA" id="ARBA00022833"/>
    </source>
</evidence>
<evidence type="ECO:0000313" key="8">
    <source>
        <dbReference type="Proteomes" id="UP000308197"/>
    </source>
</evidence>
<sequence>KVNRYLAAPTIHTQDPLGWWWEHRPEYPHLSHMALSYLTIPGTSVNVEPINVERVFSSGQLLLPHICNGLSAHSIHALLCLSDWS</sequence>
<dbReference type="PANTHER" id="PTHR46481">
    <property type="entry name" value="ZINC FINGER BED DOMAIN-CONTAINING PROTEIN 4"/>
    <property type="match status" value="1"/>
</dbReference>
<accession>A0A5C3NXC6</accession>
<dbReference type="InterPro" id="IPR012337">
    <property type="entry name" value="RNaseH-like_sf"/>
</dbReference>
<evidence type="ECO:0000256" key="3">
    <source>
        <dbReference type="ARBA" id="ARBA00022771"/>
    </source>
</evidence>
<reference evidence="7 8" key="1">
    <citation type="journal article" date="2019" name="Nat. Ecol. Evol.">
        <title>Megaphylogeny resolves global patterns of mushroom evolution.</title>
        <authorList>
            <person name="Varga T."/>
            <person name="Krizsan K."/>
            <person name="Foldi C."/>
            <person name="Dima B."/>
            <person name="Sanchez-Garcia M."/>
            <person name="Sanchez-Ramirez S."/>
            <person name="Szollosi G.J."/>
            <person name="Szarkandi J.G."/>
            <person name="Papp V."/>
            <person name="Albert L."/>
            <person name="Andreopoulos W."/>
            <person name="Angelini C."/>
            <person name="Antonin V."/>
            <person name="Barry K.W."/>
            <person name="Bougher N.L."/>
            <person name="Buchanan P."/>
            <person name="Buyck B."/>
            <person name="Bense V."/>
            <person name="Catcheside P."/>
            <person name="Chovatia M."/>
            <person name="Cooper J."/>
            <person name="Damon W."/>
            <person name="Desjardin D."/>
            <person name="Finy P."/>
            <person name="Geml J."/>
            <person name="Haridas S."/>
            <person name="Hughes K."/>
            <person name="Justo A."/>
            <person name="Karasinski D."/>
            <person name="Kautmanova I."/>
            <person name="Kiss B."/>
            <person name="Kocsube S."/>
            <person name="Kotiranta H."/>
            <person name="LaButti K.M."/>
            <person name="Lechner B.E."/>
            <person name="Liimatainen K."/>
            <person name="Lipzen A."/>
            <person name="Lukacs Z."/>
            <person name="Mihaltcheva S."/>
            <person name="Morgado L.N."/>
            <person name="Niskanen T."/>
            <person name="Noordeloos M.E."/>
            <person name="Ohm R.A."/>
            <person name="Ortiz-Santana B."/>
            <person name="Ovrebo C."/>
            <person name="Racz N."/>
            <person name="Riley R."/>
            <person name="Savchenko A."/>
            <person name="Shiryaev A."/>
            <person name="Soop K."/>
            <person name="Spirin V."/>
            <person name="Szebenyi C."/>
            <person name="Tomsovsky M."/>
            <person name="Tulloss R.E."/>
            <person name="Uehling J."/>
            <person name="Grigoriev I.V."/>
            <person name="Vagvolgyi C."/>
            <person name="Papp T."/>
            <person name="Martin F.M."/>
            <person name="Miettinen O."/>
            <person name="Hibbett D.S."/>
            <person name="Nagy L.G."/>
        </authorList>
    </citation>
    <scope>NUCLEOTIDE SEQUENCE [LARGE SCALE GENOMIC DNA]</scope>
    <source>
        <strain evidence="7 8">HHB13444</strain>
    </source>
</reference>
<evidence type="ECO:0000256" key="1">
    <source>
        <dbReference type="ARBA" id="ARBA00004123"/>
    </source>
</evidence>
<dbReference type="GO" id="GO:0046983">
    <property type="term" value="F:protein dimerization activity"/>
    <property type="evidence" value="ECO:0007669"/>
    <property type="project" value="InterPro"/>
</dbReference>
<evidence type="ECO:0000313" key="7">
    <source>
        <dbReference type="EMBL" id="TFK82096.1"/>
    </source>
</evidence>
<name>A0A5C3NXC6_9APHY</name>
<comment type="subcellular location">
    <subcellularLocation>
        <location evidence="1">Nucleus</location>
    </subcellularLocation>
</comment>
<feature type="non-terminal residue" evidence="7">
    <location>
        <position position="85"/>
    </location>
</feature>
<evidence type="ECO:0000256" key="5">
    <source>
        <dbReference type="ARBA" id="ARBA00023242"/>
    </source>
</evidence>
<keyword evidence="4" id="KW-0862">Zinc</keyword>